<dbReference type="FunFam" id="3.40.50.980:FF:000001">
    <property type="entry name" value="Non-ribosomal peptide synthetase"/>
    <property type="match status" value="1"/>
</dbReference>
<keyword evidence="3" id="KW-0479">Metal-binding</keyword>
<dbReference type="Proteomes" id="UP000319824">
    <property type="component" value="Unassembled WGS sequence"/>
</dbReference>
<dbReference type="FunFam" id="2.30.38.10:FF:000001">
    <property type="entry name" value="Non-ribosomal peptide synthetase PvdI"/>
    <property type="match status" value="1"/>
</dbReference>
<dbReference type="SUPFAM" id="SSF56801">
    <property type="entry name" value="Acetyl-CoA synthetase-like"/>
    <property type="match status" value="1"/>
</dbReference>
<dbReference type="InterPro" id="IPR020845">
    <property type="entry name" value="AMP-binding_CS"/>
</dbReference>
<evidence type="ECO:0000256" key="2">
    <source>
        <dbReference type="ARBA" id="ARBA00022553"/>
    </source>
</evidence>
<keyword evidence="1" id="KW-0596">Phosphopantetheine</keyword>
<dbReference type="EMBL" id="VISO01000001">
    <property type="protein sequence ID" value="TVZ74716.1"/>
    <property type="molecule type" value="Genomic_DNA"/>
</dbReference>
<dbReference type="GO" id="GO:0043041">
    <property type="term" value="P:amino acid activation for nonribosomal peptide biosynthetic process"/>
    <property type="evidence" value="ECO:0007669"/>
    <property type="project" value="TreeGrafter"/>
</dbReference>
<dbReference type="FunFam" id="3.30.300.30:FF:000010">
    <property type="entry name" value="Enterobactin synthetase component F"/>
    <property type="match status" value="1"/>
</dbReference>
<protein>
    <submittedName>
        <fullName evidence="6">Amino acid adenylation domain-containing protein</fullName>
    </submittedName>
</protein>
<dbReference type="PANTHER" id="PTHR45527:SF1">
    <property type="entry name" value="FATTY ACID SYNTHASE"/>
    <property type="match status" value="1"/>
</dbReference>
<dbReference type="Gene3D" id="3.40.50.980">
    <property type="match status" value="2"/>
</dbReference>
<dbReference type="PANTHER" id="PTHR45527">
    <property type="entry name" value="NONRIBOSOMAL PEPTIDE SYNTHETASE"/>
    <property type="match status" value="1"/>
</dbReference>
<dbReference type="GO" id="GO:0031177">
    <property type="term" value="F:phosphopantetheine binding"/>
    <property type="evidence" value="ECO:0007669"/>
    <property type="project" value="TreeGrafter"/>
</dbReference>
<dbReference type="GO" id="GO:0005737">
    <property type="term" value="C:cytoplasm"/>
    <property type="evidence" value="ECO:0007669"/>
    <property type="project" value="TreeGrafter"/>
</dbReference>
<dbReference type="InterPro" id="IPR025110">
    <property type="entry name" value="AMP-bd_C"/>
</dbReference>
<proteinExistence type="predicted"/>
<accession>A0A559TJH8</accession>
<dbReference type="GO" id="GO:0046872">
    <property type="term" value="F:metal ion binding"/>
    <property type="evidence" value="ECO:0007669"/>
    <property type="project" value="UniProtKB-KW"/>
</dbReference>
<dbReference type="GO" id="GO:0044550">
    <property type="term" value="P:secondary metabolite biosynthetic process"/>
    <property type="evidence" value="ECO:0007669"/>
    <property type="project" value="UniProtKB-ARBA"/>
</dbReference>
<dbReference type="FunFam" id="3.40.50.12780:FF:000012">
    <property type="entry name" value="Non-ribosomal peptide synthetase"/>
    <property type="match status" value="1"/>
</dbReference>
<keyword evidence="2" id="KW-0597">Phosphoprotein</keyword>
<feature type="domain" description="AMP-dependent synthetase/ligase" evidence="4">
    <location>
        <begin position="112"/>
        <end position="464"/>
    </location>
</feature>
<name>A0A559TJH8_9HYPH</name>
<dbReference type="InterPro" id="IPR045851">
    <property type="entry name" value="AMP-bd_C_sf"/>
</dbReference>
<evidence type="ECO:0000256" key="1">
    <source>
        <dbReference type="ARBA" id="ARBA00022450"/>
    </source>
</evidence>
<reference evidence="6 7" key="1">
    <citation type="submission" date="2019-06" db="EMBL/GenBank/DDBJ databases">
        <title>Pac Bio to generate improved reference genome sequences for organisms with transposon mutant libraries (support for FEBA project).</title>
        <authorList>
            <person name="Blow M."/>
        </authorList>
    </citation>
    <scope>NUCLEOTIDE SEQUENCE [LARGE SCALE GENOMIC DNA]</scope>
    <source>
        <strain evidence="6 7">USDA 1844</strain>
    </source>
</reference>
<evidence type="ECO:0000259" key="4">
    <source>
        <dbReference type="Pfam" id="PF00501"/>
    </source>
</evidence>
<dbReference type="Pfam" id="PF00501">
    <property type="entry name" value="AMP-binding"/>
    <property type="match status" value="1"/>
</dbReference>
<dbReference type="AlphaFoldDB" id="A0A559TJH8"/>
<dbReference type="CDD" id="cd05930">
    <property type="entry name" value="A_NRPS"/>
    <property type="match status" value="1"/>
</dbReference>
<dbReference type="Pfam" id="PF13193">
    <property type="entry name" value="AMP-binding_C"/>
    <property type="match status" value="1"/>
</dbReference>
<organism evidence="6 7">
    <name type="scientific">Rhizobium mongolense USDA 1844</name>
    <dbReference type="NCBI Taxonomy" id="1079460"/>
    <lineage>
        <taxon>Bacteria</taxon>
        <taxon>Pseudomonadati</taxon>
        <taxon>Pseudomonadota</taxon>
        <taxon>Alphaproteobacteria</taxon>
        <taxon>Hyphomicrobiales</taxon>
        <taxon>Rhizobiaceae</taxon>
        <taxon>Rhizobium/Agrobacterium group</taxon>
        <taxon>Rhizobium</taxon>
    </lineage>
</organism>
<sequence length="664" mass="70462">MSGAAAAVADVLSGAEWLGGEERTNYPLTMSVEDYGQSFGLTAEAAEPISADRVCGYMQRALEHLAEALERTPDMPVRELEVLSSDERSYLLEDLNRTAADYPSDVCVHELFEAQVRRAPDAVAVVHEDETLSYGELNARANRLAHHLIGLGVRPDQPVAICLERSPAMVVGLLAILKAGGAYLPLDPAYPSARLRQVLEDAAPHLLLCDAAGRAALGPEALADLTVVDLETAIPAWADAPSSDPDPQALGLTARHLAYVIYTSGSTGTPKGVMIEHRGMVNYLSWACDTYTPRSSSVVSSSLAFDATVNSLFAPLLHGGHALLTKEGDEVDGLKAEIVSPRGLVNITPSHLDVLGQQLLSASDTSQVEVLVIGGEALSSSTVELWRQIQPAARMVNEYGPTEAVVGCAFHDIPADLSGSTNVPIGRPIANTRLYLLDGHGAPVPFGAVGELYIGGAGVARGYLNRPDLTAERFIASPFVEGDRLYKTGDLARYLPDGNLEFLGRNDDQVKIRGFRIEPGEIAARLLEHELVGDAAVAARADAAGDKRLVAYVVAKTTDGSAEADGAELASVMRHHLSGLLPDYMVPSAFVRLDALPLTPNGKLDRKALPAPEDDAYAHRTYEAPRGGIETALAEIWAELLGSSGSAATTTSSSSADIPCWRCS</sequence>
<feature type="domain" description="AMP-binding enzyme C-terminal" evidence="5">
    <location>
        <begin position="521"/>
        <end position="603"/>
    </location>
</feature>
<dbReference type="PROSITE" id="PS00455">
    <property type="entry name" value="AMP_BINDING"/>
    <property type="match status" value="1"/>
</dbReference>
<dbReference type="Gene3D" id="2.30.38.10">
    <property type="entry name" value="Luciferase, Domain 3"/>
    <property type="match status" value="1"/>
</dbReference>
<evidence type="ECO:0000313" key="6">
    <source>
        <dbReference type="EMBL" id="TVZ74716.1"/>
    </source>
</evidence>
<dbReference type="NCBIfam" id="TIGR01733">
    <property type="entry name" value="AA-adenyl-dom"/>
    <property type="match status" value="1"/>
</dbReference>
<dbReference type="InterPro" id="IPR000873">
    <property type="entry name" value="AMP-dep_synth/lig_dom"/>
</dbReference>
<evidence type="ECO:0000313" key="7">
    <source>
        <dbReference type="Proteomes" id="UP000319824"/>
    </source>
</evidence>
<evidence type="ECO:0000256" key="3">
    <source>
        <dbReference type="ARBA" id="ARBA00022723"/>
    </source>
</evidence>
<comment type="caution">
    <text evidence="6">The sequence shown here is derived from an EMBL/GenBank/DDBJ whole genome shotgun (WGS) entry which is preliminary data.</text>
</comment>
<gene>
    <name evidence="6" type="ORF">BCL32_0003</name>
</gene>
<dbReference type="Gene3D" id="3.30.300.30">
    <property type="match status" value="1"/>
</dbReference>
<dbReference type="InterPro" id="IPR010071">
    <property type="entry name" value="AA_adenyl_dom"/>
</dbReference>
<evidence type="ECO:0000259" key="5">
    <source>
        <dbReference type="Pfam" id="PF13193"/>
    </source>
</evidence>
<dbReference type="Gene3D" id="3.30.559.30">
    <property type="entry name" value="Nonribosomal peptide synthetase, condensation domain"/>
    <property type="match status" value="1"/>
</dbReference>